<evidence type="ECO:0000256" key="16">
    <source>
        <dbReference type="ARBA" id="ARBA00077688"/>
    </source>
</evidence>
<dbReference type="Proteomes" id="UP000183028">
    <property type="component" value="Unassembled WGS sequence"/>
</dbReference>
<keyword evidence="20" id="KW-1185">Reference proteome</keyword>
<accession>A0A1H6RST2</accession>
<dbReference type="STRING" id="322505.SAMN04487836_1509"/>
<reference evidence="20" key="1">
    <citation type="submission" date="2016-10" db="EMBL/GenBank/DDBJ databases">
        <authorList>
            <person name="Varghese N."/>
        </authorList>
    </citation>
    <scope>NUCLEOTIDE SEQUENCE [LARGE SCALE GENOMIC DNA]</scope>
    <source>
        <strain evidence="20">DSM 20406</strain>
    </source>
</reference>
<dbReference type="EC" id="3.4.13.18" evidence="10"/>
<evidence type="ECO:0000256" key="3">
    <source>
        <dbReference type="ARBA" id="ARBA00022670"/>
    </source>
</evidence>
<dbReference type="Gene3D" id="3.40.630.10">
    <property type="entry name" value="Zn peptidases"/>
    <property type="match status" value="2"/>
</dbReference>
<keyword evidence="7" id="KW-0482">Metalloprotease</keyword>
<evidence type="ECO:0000256" key="10">
    <source>
        <dbReference type="ARBA" id="ARBA00038976"/>
    </source>
</evidence>
<evidence type="ECO:0000256" key="11">
    <source>
        <dbReference type="ARBA" id="ARBA00044252"/>
    </source>
</evidence>
<organism evidence="19 20">
    <name type="scientific">Sharpea azabuensis</name>
    <dbReference type="NCBI Taxonomy" id="322505"/>
    <lineage>
        <taxon>Bacteria</taxon>
        <taxon>Bacillati</taxon>
        <taxon>Bacillota</taxon>
        <taxon>Erysipelotrichia</taxon>
        <taxon>Erysipelotrichales</taxon>
        <taxon>Coprobacillaceae</taxon>
        <taxon>Sharpea</taxon>
    </lineage>
</organism>
<keyword evidence="6" id="KW-0862">Zinc</keyword>
<protein>
    <recommendedName>
        <fullName evidence="13">Cytosol non-specific dipeptidase</fullName>
        <ecNumber evidence="10">3.4.13.18</ecNumber>
    </recommendedName>
    <alternativeName>
        <fullName evidence="16">Aminoacyl-histidine dipeptidase</fullName>
    </alternativeName>
    <alternativeName>
        <fullName evidence="15">Beta-alanyl-histidine dipeptidase</fullName>
    </alternativeName>
    <alternativeName>
        <fullName evidence="14">Carnosinase</fullName>
    </alternativeName>
    <alternativeName>
        <fullName evidence="11">Peptidase D</fullName>
    </alternativeName>
    <alternativeName>
        <fullName evidence="17">Xaa-His dipeptidase</fullName>
    </alternativeName>
</protein>
<proteinExistence type="inferred from homology"/>
<dbReference type="InterPro" id="IPR001160">
    <property type="entry name" value="Peptidase_M20C"/>
</dbReference>
<dbReference type="OrthoDB" id="9773892at2"/>
<evidence type="ECO:0000313" key="20">
    <source>
        <dbReference type="Proteomes" id="UP000183028"/>
    </source>
</evidence>
<evidence type="ECO:0000256" key="17">
    <source>
        <dbReference type="ARBA" id="ARBA00078074"/>
    </source>
</evidence>
<evidence type="ECO:0000256" key="6">
    <source>
        <dbReference type="ARBA" id="ARBA00022833"/>
    </source>
</evidence>
<evidence type="ECO:0000256" key="9">
    <source>
        <dbReference type="ARBA" id="ARBA00036421"/>
    </source>
</evidence>
<evidence type="ECO:0000259" key="18">
    <source>
        <dbReference type="Pfam" id="PF07687"/>
    </source>
</evidence>
<dbReference type="GO" id="GO:0006508">
    <property type="term" value="P:proteolysis"/>
    <property type="evidence" value="ECO:0007669"/>
    <property type="project" value="UniProtKB-KW"/>
</dbReference>
<dbReference type="Pfam" id="PF07687">
    <property type="entry name" value="M20_dimer"/>
    <property type="match status" value="1"/>
</dbReference>
<comment type="catalytic activity">
    <reaction evidence="9">
        <text>Hydrolysis of dipeptides, preferentially hydrophobic dipeptides including prolyl amino acids.</text>
        <dbReference type="EC" id="3.4.13.18"/>
    </reaction>
</comment>
<comment type="cofactor">
    <cofactor evidence="1">
        <name>Co(2+)</name>
        <dbReference type="ChEBI" id="CHEBI:48828"/>
    </cofactor>
</comment>
<comment type="similarity">
    <text evidence="12">Belongs to the peptidase M20C family.</text>
</comment>
<dbReference type="PANTHER" id="PTHR43501:SF1">
    <property type="entry name" value="CYTOSOL NON-SPECIFIC DIPEPTIDASE"/>
    <property type="match status" value="1"/>
</dbReference>
<dbReference type="NCBIfam" id="TIGR01893">
    <property type="entry name" value="aa-his-dipept"/>
    <property type="match status" value="1"/>
</dbReference>
<dbReference type="EMBL" id="FNYK01000011">
    <property type="protein sequence ID" value="SEI58803.1"/>
    <property type="molecule type" value="Genomic_DNA"/>
</dbReference>
<evidence type="ECO:0000256" key="14">
    <source>
        <dbReference type="ARBA" id="ARBA00075285"/>
    </source>
</evidence>
<evidence type="ECO:0000313" key="19">
    <source>
        <dbReference type="EMBL" id="SEI58803.1"/>
    </source>
</evidence>
<dbReference type="PANTHER" id="PTHR43501">
    <property type="entry name" value="CYTOSOL NON-SPECIFIC DIPEPTIDASE"/>
    <property type="match status" value="1"/>
</dbReference>
<comment type="cofactor">
    <cofactor evidence="2">
        <name>Zn(2+)</name>
        <dbReference type="ChEBI" id="CHEBI:29105"/>
    </cofactor>
</comment>
<dbReference type="FunFam" id="3.40.630.10:FF:000015">
    <property type="entry name" value="Aminoacyl-histidine dipeptidase PepD"/>
    <property type="match status" value="1"/>
</dbReference>
<keyword evidence="3" id="KW-0645">Protease</keyword>
<dbReference type="GO" id="GO:0005829">
    <property type="term" value="C:cytosol"/>
    <property type="evidence" value="ECO:0007669"/>
    <property type="project" value="TreeGrafter"/>
</dbReference>
<keyword evidence="8" id="KW-0170">Cobalt</keyword>
<dbReference type="PIRSF" id="PIRSF016599">
    <property type="entry name" value="Xaa-His_dipept"/>
    <property type="match status" value="1"/>
</dbReference>
<evidence type="ECO:0000256" key="1">
    <source>
        <dbReference type="ARBA" id="ARBA00001941"/>
    </source>
</evidence>
<evidence type="ECO:0000256" key="12">
    <source>
        <dbReference type="ARBA" id="ARBA00061423"/>
    </source>
</evidence>
<dbReference type="GO" id="GO:0046872">
    <property type="term" value="F:metal ion binding"/>
    <property type="evidence" value="ECO:0007669"/>
    <property type="project" value="UniProtKB-KW"/>
</dbReference>
<dbReference type="SUPFAM" id="SSF53187">
    <property type="entry name" value="Zn-dependent exopeptidases"/>
    <property type="match status" value="1"/>
</dbReference>
<dbReference type="InterPro" id="IPR036264">
    <property type="entry name" value="Bact_exopeptidase_dim_dom"/>
</dbReference>
<sequence length="474" mass="53320">MAVLDENIPVFHYFEQLTQIPHGSYNEKELANYLEAFAKKHHLEYKRDGMDNVVIYQKASQGYEEKEPIMLQAHMDMVCAKATSSKHNFASDPLELHIENGWLYANHTTLGADDGMGVALMLALMDDKNVKHPDLVCVFTVQEEAGLYGAAGIDPQWLKAHRMISLDGETFGETTISSCGGRDVILTKPLRRVANHHDVYKLTVKGLRGGHSGDAINQERANANVLMGRILQHLMAKGIKYHLVDIKGGEKPNAIPVYATCLIATDTDITDEVINFFTTVKEEYQFSDEEIFVEVENAISDFAYSREDTWNIVNAIFLAPKSVQAYSPKIDHLPEYSLNLGVVYIENDELTLFWSLRGTLKSERDYMSNQLASLSALLDFEMTSGGEHEGWSYDPDSPLRDAFEKAFHDMFDVDMREIATHGGLETGIFKGYDPTMDIVTFGATALDIHTENEHMNLSSLKDAYRFLSYFLGTL</sequence>
<dbReference type="SUPFAM" id="SSF55031">
    <property type="entry name" value="Bacterial exopeptidase dimerisation domain"/>
    <property type="match status" value="1"/>
</dbReference>
<keyword evidence="4" id="KW-0479">Metal-binding</keyword>
<evidence type="ECO:0000256" key="15">
    <source>
        <dbReference type="ARBA" id="ARBA00076004"/>
    </source>
</evidence>
<keyword evidence="5" id="KW-0378">Hydrolase</keyword>
<name>A0A1H6RST2_9FIRM</name>
<evidence type="ECO:0000256" key="8">
    <source>
        <dbReference type="ARBA" id="ARBA00023285"/>
    </source>
</evidence>
<dbReference type="AlphaFoldDB" id="A0A1H6RST2"/>
<dbReference type="eggNOG" id="COG2195">
    <property type="taxonomic scope" value="Bacteria"/>
</dbReference>
<dbReference type="RefSeq" id="WP_074731455.1">
    <property type="nucleotide sequence ID" value="NZ_FNYK01000011.1"/>
</dbReference>
<evidence type="ECO:0000256" key="4">
    <source>
        <dbReference type="ARBA" id="ARBA00022723"/>
    </source>
</evidence>
<dbReference type="InterPro" id="IPR011650">
    <property type="entry name" value="Peptidase_M20_dimer"/>
</dbReference>
<gene>
    <name evidence="19" type="ORF">SAMN04487834_10115</name>
</gene>
<evidence type="ECO:0000256" key="5">
    <source>
        <dbReference type="ARBA" id="ARBA00022801"/>
    </source>
</evidence>
<dbReference type="InterPro" id="IPR002933">
    <property type="entry name" value="Peptidase_M20"/>
</dbReference>
<dbReference type="PRINTS" id="PR00934">
    <property type="entry name" value="XHISDIPTASE"/>
</dbReference>
<feature type="domain" description="Peptidase M20 dimerisation" evidence="18">
    <location>
        <begin position="203"/>
        <end position="265"/>
    </location>
</feature>
<dbReference type="GO" id="GO:0070573">
    <property type="term" value="F:metallodipeptidase activity"/>
    <property type="evidence" value="ECO:0007669"/>
    <property type="project" value="TreeGrafter"/>
</dbReference>
<evidence type="ECO:0000256" key="13">
    <source>
        <dbReference type="ARBA" id="ARBA00071271"/>
    </source>
</evidence>
<dbReference type="Pfam" id="PF01546">
    <property type="entry name" value="Peptidase_M20"/>
    <property type="match status" value="1"/>
</dbReference>
<evidence type="ECO:0000256" key="7">
    <source>
        <dbReference type="ARBA" id="ARBA00023049"/>
    </source>
</evidence>
<evidence type="ECO:0000256" key="2">
    <source>
        <dbReference type="ARBA" id="ARBA00001947"/>
    </source>
</evidence>